<organism evidence="1 2">
    <name type="scientific">Ruminococcus intestinalis</name>
    <dbReference type="NCBI Taxonomy" id="2763066"/>
    <lineage>
        <taxon>Bacteria</taxon>
        <taxon>Bacillati</taxon>
        <taxon>Bacillota</taxon>
        <taxon>Clostridia</taxon>
        <taxon>Eubacteriales</taxon>
        <taxon>Oscillospiraceae</taxon>
        <taxon>Ruminococcus</taxon>
    </lineage>
</organism>
<gene>
    <name evidence="1" type="ORF">H8R91_09120</name>
</gene>
<evidence type="ECO:0008006" key="3">
    <source>
        <dbReference type="Google" id="ProtNLM"/>
    </source>
</evidence>
<reference evidence="1 2" key="1">
    <citation type="submission" date="2020-08" db="EMBL/GenBank/DDBJ databases">
        <title>Genome public.</title>
        <authorList>
            <person name="Liu C."/>
            <person name="Sun Q."/>
        </authorList>
    </citation>
    <scope>NUCLEOTIDE SEQUENCE [LARGE SCALE GENOMIC DNA]</scope>
    <source>
        <strain evidence="1 2">NSJ-71</strain>
    </source>
</reference>
<evidence type="ECO:0000313" key="2">
    <source>
        <dbReference type="Proteomes" id="UP000636755"/>
    </source>
</evidence>
<comment type="caution">
    <text evidence="1">The sequence shown here is derived from an EMBL/GenBank/DDBJ whole genome shotgun (WGS) entry which is preliminary data.</text>
</comment>
<dbReference type="EMBL" id="JACOPS010000004">
    <property type="protein sequence ID" value="MBC5728674.1"/>
    <property type="molecule type" value="Genomic_DNA"/>
</dbReference>
<proteinExistence type="predicted"/>
<sequence length="233" mass="27991">MYEYVSKAEYKPYKEEIESIIKKVQKIMKTEYDTTFQFKLIGSANRHLVTKIKDGNRGYDFDYNLILQKSDLWDNPKKLKEQFMRAFSKSLKGTKYGEPEDSTSSITIKVVDKKHSKIIRSCDFAIIYYLDDDNLDNGYRYIKNWKKNNRYSFEDRVLSQNADCKLQEILEYEQGWNCVRDEYIKLKNRNRDMNKKSFILYLESIHNVYNHIQQGLENEEDNLPRGLTYLNLW</sequence>
<accession>A0ABR7HMB3</accession>
<evidence type="ECO:0000313" key="1">
    <source>
        <dbReference type="EMBL" id="MBC5728674.1"/>
    </source>
</evidence>
<dbReference type="Proteomes" id="UP000636755">
    <property type="component" value="Unassembled WGS sequence"/>
</dbReference>
<keyword evidence="2" id="KW-1185">Reference proteome</keyword>
<name>A0ABR7HMB3_9FIRM</name>
<protein>
    <recommendedName>
        <fullName evidence="3">Nucleotidyltransferase</fullName>
    </recommendedName>
</protein>